<proteinExistence type="predicted"/>
<dbReference type="Proteomes" id="UP000748025">
    <property type="component" value="Unassembled WGS sequence"/>
</dbReference>
<evidence type="ECO:0000256" key="1">
    <source>
        <dbReference type="SAM" id="MobiDB-lite"/>
    </source>
</evidence>
<dbReference type="EMBL" id="SRPW01000942">
    <property type="protein sequence ID" value="KAG6010848.1"/>
    <property type="molecule type" value="Genomic_DNA"/>
</dbReference>
<sequence length="203" mass="22303">MGNCQSCLGRRDHHDYEENDETCLLYDDGHGMQYGSFDDQYVGGDESVESWRENDALQQVIAKTSKYVRLVRSVNITSLTYRNSSMVDVFEAEPHHAFGHAGTFLPSPYAVRGTKATRFDSLASKLNRKDGSVSRKMKIDWIAHERANGGHGGHDGQSSHSGPSHADDNIEMHSNRSTSTKTLHDGTNGPLVGTFADAAAAME</sequence>
<organism evidence="2 3">
    <name type="scientific">Claviceps pusilla</name>
    <dbReference type="NCBI Taxonomy" id="123648"/>
    <lineage>
        <taxon>Eukaryota</taxon>
        <taxon>Fungi</taxon>
        <taxon>Dikarya</taxon>
        <taxon>Ascomycota</taxon>
        <taxon>Pezizomycotina</taxon>
        <taxon>Sordariomycetes</taxon>
        <taxon>Hypocreomycetidae</taxon>
        <taxon>Hypocreales</taxon>
        <taxon>Clavicipitaceae</taxon>
        <taxon>Claviceps</taxon>
    </lineage>
</organism>
<comment type="caution">
    <text evidence="2">The sequence shown here is derived from an EMBL/GenBank/DDBJ whole genome shotgun (WGS) entry which is preliminary data.</text>
</comment>
<accession>A0A9P7NBP5</accession>
<keyword evidence="3" id="KW-1185">Reference proteome</keyword>
<reference evidence="2" key="1">
    <citation type="journal article" date="2020" name="bioRxiv">
        <title>Whole genome comparisons of ergot fungi reveals the divergence and evolution of species within the genus Claviceps are the result of varying mechanisms driving genome evolution and host range expansion.</title>
        <authorList>
            <person name="Wyka S.A."/>
            <person name="Mondo S.J."/>
            <person name="Liu M."/>
            <person name="Dettman J."/>
            <person name="Nalam V."/>
            <person name="Broders K.D."/>
        </authorList>
    </citation>
    <scope>NUCLEOTIDE SEQUENCE</scope>
    <source>
        <strain evidence="2">CCC 602</strain>
    </source>
</reference>
<evidence type="ECO:0000313" key="2">
    <source>
        <dbReference type="EMBL" id="KAG6010848.1"/>
    </source>
</evidence>
<gene>
    <name evidence="2" type="ORF">E4U43_008526</name>
</gene>
<feature type="region of interest" description="Disordered" evidence="1">
    <location>
        <begin position="146"/>
        <end position="172"/>
    </location>
</feature>
<dbReference type="OrthoDB" id="5299893at2759"/>
<name>A0A9P7NBP5_9HYPO</name>
<evidence type="ECO:0000313" key="3">
    <source>
        <dbReference type="Proteomes" id="UP000748025"/>
    </source>
</evidence>
<protein>
    <submittedName>
        <fullName evidence="2">Uncharacterized protein</fullName>
    </submittedName>
</protein>
<dbReference type="AlphaFoldDB" id="A0A9P7NBP5"/>